<feature type="domain" description="Beta-lactamase-related" evidence="2">
    <location>
        <begin position="36"/>
        <end position="155"/>
    </location>
</feature>
<gene>
    <name evidence="3" type="ORF">Fcan01_23070</name>
</gene>
<evidence type="ECO:0000313" key="3">
    <source>
        <dbReference type="EMBL" id="OXA42167.1"/>
    </source>
</evidence>
<dbReference type="InterPro" id="IPR050491">
    <property type="entry name" value="AmpC-like"/>
</dbReference>
<keyword evidence="4" id="KW-1185">Reference proteome</keyword>
<keyword evidence="1" id="KW-0732">Signal</keyword>
<dbReference type="PANTHER" id="PTHR46825">
    <property type="entry name" value="D-ALANYL-D-ALANINE-CARBOXYPEPTIDASE/ENDOPEPTIDASE AMPH"/>
    <property type="match status" value="1"/>
</dbReference>
<organism evidence="3 4">
    <name type="scientific">Folsomia candida</name>
    <name type="common">Springtail</name>
    <dbReference type="NCBI Taxonomy" id="158441"/>
    <lineage>
        <taxon>Eukaryota</taxon>
        <taxon>Metazoa</taxon>
        <taxon>Ecdysozoa</taxon>
        <taxon>Arthropoda</taxon>
        <taxon>Hexapoda</taxon>
        <taxon>Collembola</taxon>
        <taxon>Entomobryomorpha</taxon>
        <taxon>Isotomoidea</taxon>
        <taxon>Isotomidae</taxon>
        <taxon>Proisotominae</taxon>
        <taxon>Folsomia</taxon>
    </lineage>
</organism>
<feature type="signal peptide" evidence="1">
    <location>
        <begin position="1"/>
        <end position="24"/>
    </location>
</feature>
<reference evidence="3 4" key="1">
    <citation type="submission" date="2015-12" db="EMBL/GenBank/DDBJ databases">
        <title>The genome of Folsomia candida.</title>
        <authorList>
            <person name="Faddeeva A."/>
            <person name="Derks M.F."/>
            <person name="Anvar Y."/>
            <person name="Smit S."/>
            <person name="Van Straalen N."/>
            <person name="Roelofs D."/>
        </authorList>
    </citation>
    <scope>NUCLEOTIDE SEQUENCE [LARGE SCALE GENOMIC DNA]</scope>
    <source>
        <strain evidence="3 4">VU population</strain>
        <tissue evidence="3">Whole body</tissue>
    </source>
</reference>
<dbReference type="Gene3D" id="3.40.710.10">
    <property type="entry name" value="DD-peptidase/beta-lactamase superfamily"/>
    <property type="match status" value="1"/>
</dbReference>
<dbReference type="InterPro" id="IPR012338">
    <property type="entry name" value="Beta-lactam/transpept-like"/>
</dbReference>
<feature type="chain" id="PRO_5012963086" evidence="1">
    <location>
        <begin position="25"/>
        <end position="171"/>
    </location>
</feature>
<dbReference type="PANTHER" id="PTHR46825:SF15">
    <property type="entry name" value="BETA-LACTAMASE-RELATED DOMAIN-CONTAINING PROTEIN"/>
    <property type="match status" value="1"/>
</dbReference>
<dbReference type="OrthoDB" id="5946976at2759"/>
<dbReference type="AlphaFoldDB" id="A0A226DBR5"/>
<dbReference type="Proteomes" id="UP000198287">
    <property type="component" value="Unassembled WGS sequence"/>
</dbReference>
<comment type="caution">
    <text evidence="3">The sequence shown here is derived from an EMBL/GenBank/DDBJ whole genome shotgun (WGS) entry which is preliminary data.</text>
</comment>
<dbReference type="EMBL" id="LNIX01000027">
    <property type="protein sequence ID" value="OXA42167.1"/>
    <property type="molecule type" value="Genomic_DNA"/>
</dbReference>
<protein>
    <submittedName>
        <fullName evidence="3">Protein flp</fullName>
    </submittedName>
</protein>
<dbReference type="Pfam" id="PF00144">
    <property type="entry name" value="Beta-lactamase"/>
    <property type="match status" value="1"/>
</dbReference>
<name>A0A226DBR5_FOLCA</name>
<dbReference type="InterPro" id="IPR001466">
    <property type="entry name" value="Beta-lactam-related"/>
</dbReference>
<evidence type="ECO:0000259" key="2">
    <source>
        <dbReference type="Pfam" id="PF00144"/>
    </source>
</evidence>
<evidence type="ECO:0000313" key="4">
    <source>
        <dbReference type="Proteomes" id="UP000198287"/>
    </source>
</evidence>
<proteinExistence type="predicted"/>
<evidence type="ECO:0000256" key="1">
    <source>
        <dbReference type="SAM" id="SignalP"/>
    </source>
</evidence>
<dbReference type="OMA" id="NATMACF"/>
<dbReference type="SUPFAM" id="SSF56601">
    <property type="entry name" value="beta-lactamase/transpeptidase-like"/>
    <property type="match status" value="1"/>
</dbReference>
<sequence>MIISKVAATLILLIPLIFIPLASSQNVIPPETQQRIDSLISSVIDQQHVPAFVLSIIKNNGELLYKTGYGERDRENGLPADSDSLFSIGSITKSFTAMITVKFLSERFPELGQLVLDTPIRALAPSYDFVLGDRYRSEAVTFRDLLAHRVCYLPEYTGMWVQTYTDSKDFF</sequence>
<accession>A0A226DBR5</accession>